<evidence type="ECO:0000313" key="3">
    <source>
        <dbReference type="Proteomes" id="UP001226084"/>
    </source>
</evidence>
<dbReference type="Pfam" id="PF11804">
    <property type="entry name" value="DUF3325"/>
    <property type="match status" value="1"/>
</dbReference>
<proteinExistence type="predicted"/>
<dbReference type="InterPro" id="IPR021762">
    <property type="entry name" value="DUF3325"/>
</dbReference>
<evidence type="ECO:0000256" key="1">
    <source>
        <dbReference type="SAM" id="Phobius"/>
    </source>
</evidence>
<dbReference type="Proteomes" id="UP001226084">
    <property type="component" value="Unassembled WGS sequence"/>
</dbReference>
<keyword evidence="1" id="KW-0472">Membrane</keyword>
<sequence length="105" mass="11025">MTVLALLLSLFGFLCLSLAMERHHRDLFGTAPAPARRLRLRLLGWVALSAAVACSISAWGIAYGVIAGCGILAAGAALPLLWLSYRTAPTARPSPRPAASRAPDS</sequence>
<organism evidence="2 3">
    <name type="scientific">Stenotrophomonas rhizophila</name>
    <dbReference type="NCBI Taxonomy" id="216778"/>
    <lineage>
        <taxon>Bacteria</taxon>
        <taxon>Pseudomonadati</taxon>
        <taxon>Pseudomonadota</taxon>
        <taxon>Gammaproteobacteria</taxon>
        <taxon>Lysobacterales</taxon>
        <taxon>Lysobacteraceae</taxon>
        <taxon>Stenotrophomonas</taxon>
    </lineage>
</organism>
<evidence type="ECO:0000313" key="2">
    <source>
        <dbReference type="EMBL" id="MDQ1109284.1"/>
    </source>
</evidence>
<accession>A0AAP5AIM6</accession>
<reference evidence="2" key="1">
    <citation type="submission" date="2023-07" db="EMBL/GenBank/DDBJ databases">
        <title>Functional and genomic diversity of the sorghum phyllosphere microbiome.</title>
        <authorList>
            <person name="Shade A."/>
        </authorList>
    </citation>
    <scope>NUCLEOTIDE SEQUENCE</scope>
    <source>
        <strain evidence="2">SORGH_AS_0457</strain>
    </source>
</reference>
<dbReference type="AlphaFoldDB" id="A0AAP5AIM6"/>
<dbReference type="RefSeq" id="WP_307107233.1">
    <property type="nucleotide sequence ID" value="NZ_JAUTAS010000001.1"/>
</dbReference>
<feature type="transmembrane region" description="Helical" evidence="1">
    <location>
        <begin position="43"/>
        <end position="76"/>
    </location>
</feature>
<keyword evidence="1" id="KW-0812">Transmembrane</keyword>
<name>A0AAP5AIM6_9GAMM</name>
<protein>
    <recommendedName>
        <fullName evidence="4">DUF3325 domain-containing protein</fullName>
    </recommendedName>
</protein>
<keyword evidence="1" id="KW-1133">Transmembrane helix</keyword>
<gene>
    <name evidence="2" type="ORF">QE424_002443</name>
</gene>
<evidence type="ECO:0008006" key="4">
    <source>
        <dbReference type="Google" id="ProtNLM"/>
    </source>
</evidence>
<dbReference type="EMBL" id="JAUTAS010000001">
    <property type="protein sequence ID" value="MDQ1109284.1"/>
    <property type="molecule type" value="Genomic_DNA"/>
</dbReference>
<comment type="caution">
    <text evidence="2">The sequence shown here is derived from an EMBL/GenBank/DDBJ whole genome shotgun (WGS) entry which is preliminary data.</text>
</comment>